<keyword evidence="2" id="KW-1185">Reference proteome</keyword>
<feature type="compositionally biased region" description="Pro residues" evidence="1">
    <location>
        <begin position="37"/>
        <end position="54"/>
    </location>
</feature>
<gene>
    <name evidence="3" type="primary">LOC118896937</name>
</gene>
<evidence type="ECO:0000313" key="2">
    <source>
        <dbReference type="Proteomes" id="UP000694857"/>
    </source>
</evidence>
<protein>
    <submittedName>
        <fullName evidence="3">Translation initiation factor IF-2-like</fullName>
    </submittedName>
</protein>
<feature type="compositionally biased region" description="Low complexity" evidence="1">
    <location>
        <begin position="78"/>
        <end position="93"/>
    </location>
</feature>
<feature type="region of interest" description="Disordered" evidence="1">
    <location>
        <begin position="1"/>
        <end position="97"/>
    </location>
</feature>
<name>A0A8B8XVR1_BALMU</name>
<sequence>MTLEGGAAPPSFPTRAPSLRPGPPRPGSDLPGGEVPPGDPRPAAPGPPLGPPAPLSGAAGREAGAARGHRAREREPDSSPLSRRAAASAGQALPAPPACGILRRIEAKQVSASPFRGYPGSASSSNQSPTPERRASNQLLRLPLLVCPSIPIAQVPLDLSSSKGHWKFKMPKRKKRN</sequence>
<evidence type="ECO:0000256" key="1">
    <source>
        <dbReference type="SAM" id="MobiDB-lite"/>
    </source>
</evidence>
<dbReference type="Proteomes" id="UP000694857">
    <property type="component" value="Chromosome 6"/>
</dbReference>
<accession>A0A8B8XVR1</accession>
<dbReference type="KEGG" id="bmus:118896937"/>
<proteinExistence type="predicted"/>
<feature type="compositionally biased region" description="Low complexity" evidence="1">
    <location>
        <begin position="55"/>
        <end position="66"/>
    </location>
</feature>
<dbReference type="GeneID" id="118896937"/>
<dbReference type="AlphaFoldDB" id="A0A8B8XVR1"/>
<dbReference type="RefSeq" id="XP_036711480.1">
    <property type="nucleotide sequence ID" value="XM_036855585.1"/>
</dbReference>
<evidence type="ECO:0000313" key="3">
    <source>
        <dbReference type="RefSeq" id="XP_036711480.1"/>
    </source>
</evidence>
<reference evidence="3" key="1">
    <citation type="submission" date="2025-08" db="UniProtKB">
        <authorList>
            <consortium name="RefSeq"/>
        </authorList>
    </citation>
    <scope>IDENTIFICATION</scope>
    <source>
        <tissue evidence="3">Epidermis and Blubber</tissue>
    </source>
</reference>
<feature type="compositionally biased region" description="Polar residues" evidence="1">
    <location>
        <begin position="121"/>
        <end position="130"/>
    </location>
</feature>
<organism evidence="2 3">
    <name type="scientific">Balaenoptera musculus</name>
    <name type="common">Blue whale</name>
    <dbReference type="NCBI Taxonomy" id="9771"/>
    <lineage>
        <taxon>Eukaryota</taxon>
        <taxon>Metazoa</taxon>
        <taxon>Chordata</taxon>
        <taxon>Craniata</taxon>
        <taxon>Vertebrata</taxon>
        <taxon>Euteleostomi</taxon>
        <taxon>Mammalia</taxon>
        <taxon>Eutheria</taxon>
        <taxon>Laurasiatheria</taxon>
        <taxon>Artiodactyla</taxon>
        <taxon>Whippomorpha</taxon>
        <taxon>Cetacea</taxon>
        <taxon>Mysticeti</taxon>
        <taxon>Balaenopteridae</taxon>
        <taxon>Balaenoptera</taxon>
    </lineage>
</organism>
<feature type="region of interest" description="Disordered" evidence="1">
    <location>
        <begin position="112"/>
        <end position="136"/>
    </location>
</feature>